<evidence type="ECO:0000313" key="2">
    <source>
        <dbReference type="EMBL" id="ADN75588.1"/>
    </source>
</evidence>
<dbReference type="AlphaFoldDB" id="E1SMP9"/>
<keyword evidence="1" id="KW-0732">Signal</keyword>
<dbReference type="STRING" id="550540.Fbal_1384"/>
<gene>
    <name evidence="2" type="ordered locus">Fbal_1384</name>
</gene>
<protein>
    <recommendedName>
        <fullName evidence="4">Lipoprotein</fullName>
    </recommendedName>
</protein>
<dbReference type="GeneID" id="67181604"/>
<sequence>MKKILGGLAALMLLMGCGGPDATWVHPTKDGQGFLQDRDNCNRRLDASAAGYNDRFAECMNQRGWVLESH</sequence>
<keyword evidence="3" id="KW-1185">Reference proteome</keyword>
<dbReference type="HOGENOM" id="CLU_2751872_0_0_6"/>
<feature type="signal peptide" evidence="1">
    <location>
        <begin position="1"/>
        <end position="22"/>
    </location>
</feature>
<accession>E1SMP9</accession>
<dbReference type="KEGG" id="fbl:Fbal_1384"/>
<organism evidence="2 3">
    <name type="scientific">Ferrimonas balearica (strain DSM 9799 / CCM 4581 / KCTC 23876 / PAT)</name>
    <dbReference type="NCBI Taxonomy" id="550540"/>
    <lineage>
        <taxon>Bacteria</taxon>
        <taxon>Pseudomonadati</taxon>
        <taxon>Pseudomonadota</taxon>
        <taxon>Gammaproteobacteria</taxon>
        <taxon>Alteromonadales</taxon>
        <taxon>Ferrimonadaceae</taxon>
        <taxon>Ferrimonas</taxon>
    </lineage>
</organism>
<dbReference type="OrthoDB" id="6402410at2"/>
<evidence type="ECO:0000256" key="1">
    <source>
        <dbReference type="SAM" id="SignalP"/>
    </source>
</evidence>
<evidence type="ECO:0008006" key="4">
    <source>
        <dbReference type="Google" id="ProtNLM"/>
    </source>
</evidence>
<dbReference type="Proteomes" id="UP000006683">
    <property type="component" value="Chromosome"/>
</dbReference>
<evidence type="ECO:0000313" key="3">
    <source>
        <dbReference type="Proteomes" id="UP000006683"/>
    </source>
</evidence>
<dbReference type="EMBL" id="CP002209">
    <property type="protein sequence ID" value="ADN75588.1"/>
    <property type="molecule type" value="Genomic_DNA"/>
</dbReference>
<reference evidence="2 3" key="1">
    <citation type="journal article" date="2010" name="Stand. Genomic Sci.">
        <title>Complete genome sequence of Ferrimonas balearica type strain (PAT).</title>
        <authorList>
            <person name="Nolan M."/>
            <person name="Sikorski J."/>
            <person name="Davenport K."/>
            <person name="Lucas S."/>
            <person name="Glavina Del Rio T."/>
            <person name="Tice H."/>
            <person name="Cheng J."/>
            <person name="Goodwin L."/>
            <person name="Pitluck S."/>
            <person name="Liolios K."/>
            <person name="Ivanova N."/>
            <person name="Mavromatis K."/>
            <person name="Ovchinnikova G."/>
            <person name="Pati A."/>
            <person name="Chen A."/>
            <person name="Palaniappan K."/>
            <person name="Land M."/>
            <person name="Hauser L."/>
            <person name="Chang Y."/>
            <person name="Jeffries C."/>
            <person name="Tapia R."/>
            <person name="Brettin T."/>
            <person name="Detter J."/>
            <person name="Han C."/>
            <person name="Yasawong M."/>
            <person name="Rohde M."/>
            <person name="Tindall B."/>
            <person name="Goker M."/>
            <person name="Woyke T."/>
            <person name="Bristow J."/>
            <person name="Eisen J."/>
            <person name="Markowitz V."/>
            <person name="Hugenholtz P."/>
            <person name="Kyrpides N."/>
            <person name="Klenk H."/>
            <person name="Lapidus A."/>
        </authorList>
    </citation>
    <scope>NUCLEOTIDE SEQUENCE [LARGE SCALE GENOMIC DNA]</scope>
    <source>
        <strain evidence="3">DSM 9799 / CCM 4581 / KCTC 23876 / PAT</strain>
    </source>
</reference>
<dbReference type="RefSeq" id="WP_013344894.1">
    <property type="nucleotide sequence ID" value="NC_014541.1"/>
</dbReference>
<feature type="chain" id="PRO_5003151355" description="Lipoprotein" evidence="1">
    <location>
        <begin position="23"/>
        <end position="70"/>
    </location>
</feature>
<dbReference type="PROSITE" id="PS51257">
    <property type="entry name" value="PROKAR_LIPOPROTEIN"/>
    <property type="match status" value="1"/>
</dbReference>
<proteinExistence type="predicted"/>
<name>E1SMP9_FERBD</name>